<evidence type="ECO:0000313" key="3">
    <source>
        <dbReference type="EMBL" id="MBB6429323.1"/>
    </source>
</evidence>
<keyword evidence="1" id="KW-0812">Transmembrane</keyword>
<keyword evidence="1" id="KW-1133">Transmembrane helix</keyword>
<protein>
    <recommendedName>
        <fullName evidence="2">CAAX prenyl protease 2/Lysostaphin resistance protein A-like domain-containing protein</fullName>
    </recommendedName>
</protein>
<dbReference type="Proteomes" id="UP000541810">
    <property type="component" value="Unassembled WGS sequence"/>
</dbReference>
<keyword evidence="4" id="KW-1185">Reference proteome</keyword>
<gene>
    <name evidence="3" type="ORF">HNQ40_001129</name>
</gene>
<dbReference type="GO" id="GO:0080120">
    <property type="term" value="P:CAAX-box protein maturation"/>
    <property type="evidence" value="ECO:0007669"/>
    <property type="project" value="UniProtKB-ARBA"/>
</dbReference>
<dbReference type="InterPro" id="IPR003675">
    <property type="entry name" value="Rce1/LyrA-like_dom"/>
</dbReference>
<feature type="transmembrane region" description="Helical" evidence="1">
    <location>
        <begin position="119"/>
        <end position="140"/>
    </location>
</feature>
<organism evidence="3 4">
    <name type="scientific">Algisphaera agarilytica</name>
    <dbReference type="NCBI Taxonomy" id="1385975"/>
    <lineage>
        <taxon>Bacteria</taxon>
        <taxon>Pseudomonadati</taxon>
        <taxon>Planctomycetota</taxon>
        <taxon>Phycisphaerae</taxon>
        <taxon>Phycisphaerales</taxon>
        <taxon>Phycisphaeraceae</taxon>
        <taxon>Algisphaera</taxon>
    </lineage>
</organism>
<reference evidence="3 4" key="1">
    <citation type="submission" date="2020-08" db="EMBL/GenBank/DDBJ databases">
        <title>Genomic Encyclopedia of Type Strains, Phase IV (KMG-IV): sequencing the most valuable type-strain genomes for metagenomic binning, comparative biology and taxonomic classification.</title>
        <authorList>
            <person name="Goeker M."/>
        </authorList>
    </citation>
    <scope>NUCLEOTIDE SEQUENCE [LARGE SCALE GENOMIC DNA]</scope>
    <source>
        <strain evidence="3 4">DSM 103725</strain>
    </source>
</reference>
<evidence type="ECO:0000259" key="2">
    <source>
        <dbReference type="Pfam" id="PF02517"/>
    </source>
</evidence>
<feature type="transmembrane region" description="Helical" evidence="1">
    <location>
        <begin position="76"/>
        <end position="97"/>
    </location>
</feature>
<feature type="transmembrane region" description="Helical" evidence="1">
    <location>
        <begin position="212"/>
        <end position="231"/>
    </location>
</feature>
<evidence type="ECO:0000256" key="1">
    <source>
        <dbReference type="SAM" id="Phobius"/>
    </source>
</evidence>
<name>A0A7X0H4V7_9BACT</name>
<comment type="caution">
    <text evidence="3">The sequence shown here is derived from an EMBL/GenBank/DDBJ whole genome shotgun (WGS) entry which is preliminary data.</text>
</comment>
<sequence length="239" mass="26930">MSRSRAALLALLFIAPIQLVGTTTAMVLFPDATWAKVGFGIAKVLMMLAPLAWLIKVEKVKPRIPKWEKFPFGSGMLWAHATGVLIFVIIAGAYYGFGKSWIDTGPMLEKVQQMGLDNLWLYLAGALYWCTINSLLEEYFWRWFIFSRLRDVLPATKAGITAAIVICGLLFTAHHVVALKVYFDWNITLLGSLGCFIGGVTWSILYLKTKNIYTAYVSHVYPDLIIFYIGWELIFRSAS</sequence>
<accession>A0A7X0H4V7</accession>
<dbReference type="EMBL" id="JACHGY010000001">
    <property type="protein sequence ID" value="MBB6429323.1"/>
    <property type="molecule type" value="Genomic_DNA"/>
</dbReference>
<feature type="transmembrane region" description="Helical" evidence="1">
    <location>
        <begin position="35"/>
        <end position="55"/>
    </location>
</feature>
<evidence type="ECO:0000313" key="4">
    <source>
        <dbReference type="Proteomes" id="UP000541810"/>
    </source>
</evidence>
<dbReference type="AlphaFoldDB" id="A0A7X0H4V7"/>
<dbReference type="Pfam" id="PF02517">
    <property type="entry name" value="Rce1-like"/>
    <property type="match status" value="1"/>
</dbReference>
<feature type="domain" description="CAAX prenyl protease 2/Lysostaphin resistance protein A-like" evidence="2">
    <location>
        <begin position="122"/>
        <end position="221"/>
    </location>
</feature>
<proteinExistence type="predicted"/>
<dbReference type="GO" id="GO:0004175">
    <property type="term" value="F:endopeptidase activity"/>
    <property type="evidence" value="ECO:0007669"/>
    <property type="project" value="UniProtKB-ARBA"/>
</dbReference>
<keyword evidence="1" id="KW-0472">Membrane</keyword>
<feature type="transmembrane region" description="Helical" evidence="1">
    <location>
        <begin position="152"/>
        <end position="173"/>
    </location>
</feature>
<dbReference type="RefSeq" id="WP_184676907.1">
    <property type="nucleotide sequence ID" value="NZ_JACHGY010000001.1"/>
</dbReference>
<feature type="transmembrane region" description="Helical" evidence="1">
    <location>
        <begin position="185"/>
        <end position="205"/>
    </location>
</feature>